<dbReference type="RefSeq" id="WP_143080551.1">
    <property type="nucleotide sequence ID" value="NZ_FODD01000020.1"/>
</dbReference>
<accession>A0A1H8MXI5</accession>
<feature type="transmembrane region" description="Helical" evidence="2">
    <location>
        <begin position="29"/>
        <end position="48"/>
    </location>
</feature>
<reference evidence="3 4" key="1">
    <citation type="submission" date="2016-10" db="EMBL/GenBank/DDBJ databases">
        <authorList>
            <person name="de Groot N.N."/>
        </authorList>
    </citation>
    <scope>NUCLEOTIDE SEQUENCE [LARGE SCALE GENOMIC DNA]</scope>
    <source>
        <strain evidence="3 4">CGMCC 4.2026</strain>
    </source>
</reference>
<sequence>MVRRDNVVQSAFLTVAIGGIDLYRNGPSWGAVVAIAFVFVIALALATLRSLCFGGRRALRGGWSERRRARSLRSDFPADSGSDDPSSWKADR</sequence>
<evidence type="ECO:0000313" key="4">
    <source>
        <dbReference type="Proteomes" id="UP000181951"/>
    </source>
</evidence>
<keyword evidence="4" id="KW-1185">Reference proteome</keyword>
<keyword evidence="2" id="KW-1133">Transmembrane helix</keyword>
<dbReference type="AlphaFoldDB" id="A0A1H8MXI5"/>
<name>A0A1H8MXI5_9ACTN</name>
<dbReference type="EMBL" id="FODD01000020">
    <property type="protein sequence ID" value="SEO21990.1"/>
    <property type="molecule type" value="Genomic_DNA"/>
</dbReference>
<evidence type="ECO:0000256" key="2">
    <source>
        <dbReference type="SAM" id="Phobius"/>
    </source>
</evidence>
<evidence type="ECO:0000256" key="1">
    <source>
        <dbReference type="SAM" id="MobiDB-lite"/>
    </source>
</evidence>
<evidence type="ECO:0000313" key="3">
    <source>
        <dbReference type="EMBL" id="SEO21990.1"/>
    </source>
</evidence>
<feature type="region of interest" description="Disordered" evidence="1">
    <location>
        <begin position="68"/>
        <end position="92"/>
    </location>
</feature>
<proteinExistence type="predicted"/>
<keyword evidence="2" id="KW-0472">Membrane</keyword>
<gene>
    <name evidence="3" type="ORF">SAMN05216267_102062</name>
</gene>
<organism evidence="3 4">
    <name type="scientific">Actinacidiphila rubida</name>
    <dbReference type="NCBI Taxonomy" id="310780"/>
    <lineage>
        <taxon>Bacteria</taxon>
        <taxon>Bacillati</taxon>
        <taxon>Actinomycetota</taxon>
        <taxon>Actinomycetes</taxon>
        <taxon>Kitasatosporales</taxon>
        <taxon>Streptomycetaceae</taxon>
        <taxon>Actinacidiphila</taxon>
    </lineage>
</organism>
<feature type="transmembrane region" description="Helical" evidence="2">
    <location>
        <begin position="7"/>
        <end position="23"/>
    </location>
</feature>
<keyword evidence="2" id="KW-0812">Transmembrane</keyword>
<dbReference type="Proteomes" id="UP000181951">
    <property type="component" value="Unassembled WGS sequence"/>
</dbReference>
<protein>
    <submittedName>
        <fullName evidence="3">Uncharacterized protein</fullName>
    </submittedName>
</protein>